<dbReference type="PANTHER" id="PTHR47123">
    <property type="entry name" value="F-BOX PROTEIN SKIP23"/>
    <property type="match status" value="1"/>
</dbReference>
<reference evidence="2 3" key="1">
    <citation type="journal article" date="2020" name="IScience">
        <title>Genome Sequencing of the Endangered Kingdonia uniflora (Circaeasteraceae, Ranunculales) Reveals Potential Mechanisms of Evolutionary Specialization.</title>
        <authorList>
            <person name="Sun Y."/>
            <person name="Deng T."/>
            <person name="Zhang A."/>
            <person name="Moore M.J."/>
            <person name="Landis J.B."/>
            <person name="Lin N."/>
            <person name="Zhang H."/>
            <person name="Zhang X."/>
            <person name="Huang J."/>
            <person name="Zhang X."/>
            <person name="Sun H."/>
            <person name="Wang H."/>
        </authorList>
    </citation>
    <scope>NUCLEOTIDE SEQUENCE [LARGE SCALE GENOMIC DNA]</scope>
    <source>
        <strain evidence="2">TB1705</strain>
        <tissue evidence="2">Leaf</tissue>
    </source>
</reference>
<dbReference type="Proteomes" id="UP000541444">
    <property type="component" value="Unassembled WGS sequence"/>
</dbReference>
<keyword evidence="3" id="KW-1185">Reference proteome</keyword>
<comment type="caution">
    <text evidence="2">The sequence shown here is derived from an EMBL/GenBank/DDBJ whole genome shotgun (WGS) entry which is preliminary data.</text>
</comment>
<dbReference type="PANTHER" id="PTHR47123:SF15">
    <property type="entry name" value="F-BOX PROTEIN SKIP23"/>
    <property type="match status" value="1"/>
</dbReference>
<feature type="domain" description="KIB1-4 beta-propeller" evidence="1">
    <location>
        <begin position="10"/>
        <end position="79"/>
    </location>
</feature>
<organism evidence="2 3">
    <name type="scientific">Kingdonia uniflora</name>
    <dbReference type="NCBI Taxonomy" id="39325"/>
    <lineage>
        <taxon>Eukaryota</taxon>
        <taxon>Viridiplantae</taxon>
        <taxon>Streptophyta</taxon>
        <taxon>Embryophyta</taxon>
        <taxon>Tracheophyta</taxon>
        <taxon>Spermatophyta</taxon>
        <taxon>Magnoliopsida</taxon>
        <taxon>Ranunculales</taxon>
        <taxon>Circaeasteraceae</taxon>
        <taxon>Kingdonia</taxon>
    </lineage>
</organism>
<sequence length="107" mass="12475">KWYLNDDREFLKFIVLRLEQDSHVWSEVKSLGERSLFYSNSFNFGLKSSVSILASDHPGLKQNSIYFMSCEYRVRCGIFSLEDGSIQYIPQNVECPCLYGVWITPSF</sequence>
<accession>A0A7J7NA89</accession>
<dbReference type="AlphaFoldDB" id="A0A7J7NA89"/>
<gene>
    <name evidence="2" type="ORF">GIB67_024767</name>
</gene>
<protein>
    <recommendedName>
        <fullName evidence="1">KIB1-4 beta-propeller domain-containing protein</fullName>
    </recommendedName>
</protein>
<dbReference type="InterPro" id="IPR051304">
    <property type="entry name" value="SCF_F-box_domain"/>
</dbReference>
<evidence type="ECO:0000313" key="3">
    <source>
        <dbReference type="Proteomes" id="UP000541444"/>
    </source>
</evidence>
<evidence type="ECO:0000259" key="1">
    <source>
        <dbReference type="Pfam" id="PF03478"/>
    </source>
</evidence>
<feature type="non-terminal residue" evidence="2">
    <location>
        <position position="1"/>
    </location>
</feature>
<name>A0A7J7NA89_9MAGN</name>
<proteinExistence type="predicted"/>
<dbReference type="Pfam" id="PF03478">
    <property type="entry name" value="Beta-prop_KIB1-4"/>
    <property type="match status" value="1"/>
</dbReference>
<dbReference type="OrthoDB" id="668187at2759"/>
<evidence type="ECO:0000313" key="2">
    <source>
        <dbReference type="EMBL" id="KAF6163912.1"/>
    </source>
</evidence>
<dbReference type="EMBL" id="JACGCM010000957">
    <property type="protein sequence ID" value="KAF6163912.1"/>
    <property type="molecule type" value="Genomic_DNA"/>
</dbReference>
<dbReference type="InterPro" id="IPR005174">
    <property type="entry name" value="KIB1-4_b-propeller"/>
</dbReference>